<gene>
    <name evidence="2" type="ORF">OLMES_4843</name>
</gene>
<evidence type="ECO:0000313" key="3">
    <source>
        <dbReference type="Proteomes" id="UP000196027"/>
    </source>
</evidence>
<dbReference type="Proteomes" id="UP000196027">
    <property type="component" value="Chromosome"/>
</dbReference>
<evidence type="ECO:0000313" key="2">
    <source>
        <dbReference type="EMBL" id="ARU58831.1"/>
    </source>
</evidence>
<evidence type="ECO:0000259" key="1">
    <source>
        <dbReference type="Pfam" id="PF00109"/>
    </source>
</evidence>
<sequence>MLNPAGLGAMASSSAIRAGISQYAETDYVNPQNVAIKMALVPDDGLPTWTGLSLSKPDARYQRMMQLAVGALSECLSAGNLNAPVPLFLALPEKRPGRDYPALEPFLKELSLISGDTLDLVQSRIFSLGRAGGMFALASACECLQQGQAQSVIVGGVDSYLDPTLLGILDHQKRLMLANSADGFIPGEGAAFVILEADENGKVQVAAPGVGSEPGHYYSDATCEGQGLTEAITQALDNAALKQRIQTVVCSLNGEGAHSKEWGASCIRVVPQLAEDLVVEHPAECCGDLGAATVPTLLAHTSIGMAKGFIQGPALLWASSDFEPRGAAVMTFATKHTGLEGDMSAGTN</sequence>
<dbReference type="AlphaFoldDB" id="A0A1Y0IEG5"/>
<proteinExistence type="predicted"/>
<dbReference type="EMBL" id="CP021425">
    <property type="protein sequence ID" value="ARU58831.1"/>
    <property type="molecule type" value="Genomic_DNA"/>
</dbReference>
<dbReference type="InterPro" id="IPR014030">
    <property type="entry name" value="Ketoacyl_synth_N"/>
</dbReference>
<protein>
    <submittedName>
        <fullName evidence="2">3-oxoacyl-ACP synthase</fullName>
    </submittedName>
</protein>
<reference evidence="2 3" key="1">
    <citation type="submission" date="2017-05" db="EMBL/GenBank/DDBJ databases">
        <title>Genomic insights into alkan degradation activity of Oleiphilus messinensis.</title>
        <authorList>
            <person name="Kozyavkin S.A."/>
            <person name="Slesarev A.I."/>
            <person name="Golyshin P.N."/>
            <person name="Korzhenkov A."/>
            <person name="Golyshina O.N."/>
            <person name="Toshchakov S.V."/>
        </authorList>
    </citation>
    <scope>NUCLEOTIDE SEQUENCE [LARGE SCALE GENOMIC DNA]</scope>
    <source>
        <strain evidence="2 3">ME102</strain>
    </source>
</reference>
<dbReference type="Gene3D" id="3.40.47.10">
    <property type="match status" value="1"/>
</dbReference>
<organism evidence="2 3">
    <name type="scientific">Oleiphilus messinensis</name>
    <dbReference type="NCBI Taxonomy" id="141451"/>
    <lineage>
        <taxon>Bacteria</taxon>
        <taxon>Pseudomonadati</taxon>
        <taxon>Pseudomonadota</taxon>
        <taxon>Gammaproteobacteria</taxon>
        <taxon>Oceanospirillales</taxon>
        <taxon>Oleiphilaceae</taxon>
        <taxon>Oleiphilus</taxon>
    </lineage>
</organism>
<feature type="domain" description="Beta-ketoacyl synthase-like N-terminal" evidence="1">
    <location>
        <begin position="132"/>
        <end position="198"/>
    </location>
</feature>
<name>A0A1Y0IEG5_9GAMM</name>
<keyword evidence="3" id="KW-1185">Reference proteome</keyword>
<dbReference type="InterPro" id="IPR016039">
    <property type="entry name" value="Thiolase-like"/>
</dbReference>
<accession>A0A1Y0IEG5</accession>
<dbReference type="GO" id="GO:0016746">
    <property type="term" value="F:acyltransferase activity"/>
    <property type="evidence" value="ECO:0007669"/>
    <property type="project" value="InterPro"/>
</dbReference>
<dbReference type="SUPFAM" id="SSF53901">
    <property type="entry name" value="Thiolase-like"/>
    <property type="match status" value="2"/>
</dbReference>
<dbReference type="Pfam" id="PF00109">
    <property type="entry name" value="ketoacyl-synt"/>
    <property type="match status" value="1"/>
</dbReference>
<dbReference type="KEGG" id="ome:OLMES_4843"/>